<gene>
    <name evidence="1" type="ORF">ColLi_11469</name>
</gene>
<evidence type="ECO:0000313" key="2">
    <source>
        <dbReference type="Proteomes" id="UP001055172"/>
    </source>
</evidence>
<accession>A0AA37LYG7</accession>
<proteinExistence type="predicted"/>
<reference evidence="1 2" key="1">
    <citation type="submission" date="2021-07" db="EMBL/GenBank/DDBJ databases">
        <title>Genome data of Colletotrichum spaethianum.</title>
        <authorList>
            <person name="Utami Y.D."/>
            <person name="Hiruma K."/>
        </authorList>
    </citation>
    <scope>NUCLEOTIDE SEQUENCE [LARGE SCALE GENOMIC DNA]</scope>
    <source>
        <strain evidence="1 2">MAFF 242679</strain>
    </source>
</reference>
<comment type="caution">
    <text evidence="1">The sequence shown here is derived from an EMBL/GenBank/DDBJ whole genome shotgun (WGS) entry which is preliminary data.</text>
</comment>
<organism evidence="1 2">
    <name type="scientific">Colletotrichum liriopes</name>
    <dbReference type="NCBI Taxonomy" id="708192"/>
    <lineage>
        <taxon>Eukaryota</taxon>
        <taxon>Fungi</taxon>
        <taxon>Dikarya</taxon>
        <taxon>Ascomycota</taxon>
        <taxon>Pezizomycotina</taxon>
        <taxon>Sordariomycetes</taxon>
        <taxon>Hypocreomycetidae</taxon>
        <taxon>Glomerellales</taxon>
        <taxon>Glomerellaceae</taxon>
        <taxon>Colletotrichum</taxon>
        <taxon>Colletotrichum spaethianum species complex</taxon>
    </lineage>
</organism>
<name>A0AA37LYG7_9PEZI</name>
<keyword evidence="2" id="KW-1185">Reference proteome</keyword>
<protein>
    <submittedName>
        <fullName evidence="1">Uncharacterized protein</fullName>
    </submittedName>
</protein>
<sequence>MDLQVSRTLEGFGNAKITIVEWETPLLRRLGYPLASKWDLIFLVPDNQLQEANDIAIASGLKPAEDDEFPIAHLSEFAKQVSRYVHGEPKSRFMLVPLSWTGIEEDELSTIATTDGSLPCTIWTVPLPAFCAAHLRIIVQESRGSRVRDMAIADLSAVIAYSMFDMSYEGSYMTTPEDHLDDEAVDFQKNDEDDAALAEKDALEMKDALNQIRGWCFRKNEDWNRDTLIQLVSAKLRYEDLPSNET</sequence>
<dbReference type="EMBL" id="BPPX01000034">
    <property type="protein sequence ID" value="GJC88631.1"/>
    <property type="molecule type" value="Genomic_DNA"/>
</dbReference>
<evidence type="ECO:0000313" key="1">
    <source>
        <dbReference type="EMBL" id="GJC88631.1"/>
    </source>
</evidence>
<dbReference type="Proteomes" id="UP001055172">
    <property type="component" value="Unassembled WGS sequence"/>
</dbReference>
<dbReference type="AlphaFoldDB" id="A0AA37LYG7"/>